<dbReference type="AlphaFoldDB" id="A0A139A0S8"/>
<feature type="region of interest" description="Disordered" evidence="1">
    <location>
        <begin position="127"/>
        <end position="161"/>
    </location>
</feature>
<reference evidence="2 3" key="1">
    <citation type="journal article" date="2015" name="Genome Biol. Evol.">
        <title>Phylogenomic analyses indicate that early fungi evolved digesting cell walls of algal ancestors of land plants.</title>
        <authorList>
            <person name="Chang Y."/>
            <person name="Wang S."/>
            <person name="Sekimoto S."/>
            <person name="Aerts A.L."/>
            <person name="Choi C."/>
            <person name="Clum A."/>
            <person name="LaButti K.M."/>
            <person name="Lindquist E.A."/>
            <person name="Yee Ngan C."/>
            <person name="Ohm R.A."/>
            <person name="Salamov A.A."/>
            <person name="Grigoriev I.V."/>
            <person name="Spatafora J.W."/>
            <person name="Berbee M.L."/>
        </authorList>
    </citation>
    <scope>NUCLEOTIDE SEQUENCE [LARGE SCALE GENOMIC DNA]</scope>
    <source>
        <strain evidence="2 3">JEL478</strain>
    </source>
</reference>
<dbReference type="Proteomes" id="UP000070544">
    <property type="component" value="Unassembled WGS sequence"/>
</dbReference>
<feature type="compositionally biased region" description="Low complexity" evidence="1">
    <location>
        <begin position="1"/>
        <end position="35"/>
    </location>
</feature>
<feature type="compositionally biased region" description="Low complexity" evidence="1">
    <location>
        <begin position="130"/>
        <end position="143"/>
    </location>
</feature>
<feature type="compositionally biased region" description="Low complexity" evidence="1">
    <location>
        <begin position="93"/>
        <end position="114"/>
    </location>
</feature>
<evidence type="ECO:0000313" key="2">
    <source>
        <dbReference type="EMBL" id="KXS10387.1"/>
    </source>
</evidence>
<evidence type="ECO:0000256" key="1">
    <source>
        <dbReference type="SAM" id="MobiDB-lite"/>
    </source>
</evidence>
<dbReference type="Gene3D" id="3.30.310.10">
    <property type="entry name" value="TATA-Binding Protein"/>
    <property type="match status" value="1"/>
</dbReference>
<dbReference type="SUPFAM" id="SSF55711">
    <property type="entry name" value="Subdomain of clathrin and coatomer appendage domain"/>
    <property type="match status" value="1"/>
</dbReference>
<gene>
    <name evidence="2" type="ORF">M427DRAFT_62358</name>
</gene>
<dbReference type="InterPro" id="IPR013041">
    <property type="entry name" value="Clathrin_app_Ig-like_sf"/>
</dbReference>
<feature type="region of interest" description="Disordered" evidence="1">
    <location>
        <begin position="93"/>
        <end position="115"/>
    </location>
</feature>
<evidence type="ECO:0000313" key="3">
    <source>
        <dbReference type="Proteomes" id="UP000070544"/>
    </source>
</evidence>
<dbReference type="GO" id="GO:0030117">
    <property type="term" value="C:membrane coat"/>
    <property type="evidence" value="ECO:0007669"/>
    <property type="project" value="InterPro"/>
</dbReference>
<dbReference type="GO" id="GO:0016192">
    <property type="term" value="P:vesicle-mediated transport"/>
    <property type="evidence" value="ECO:0007669"/>
    <property type="project" value="InterPro"/>
</dbReference>
<feature type="compositionally biased region" description="Polar residues" evidence="1">
    <location>
        <begin position="151"/>
        <end position="161"/>
    </location>
</feature>
<protein>
    <recommendedName>
        <fullName evidence="4">Beta-adaptin appendage C-terminal subdomain domain-containing protein</fullName>
    </recommendedName>
</protein>
<accession>A0A139A0S8</accession>
<dbReference type="InterPro" id="IPR013037">
    <property type="entry name" value="Clathrin_b-adaptin_app_Ig-like"/>
</dbReference>
<sequence>MYGNQQQYREQQYNQWAQQPQQQQQQPMFNPQVNQASWNPQSTDQLYMQANPAQLQPVAMYLQQQQPQYYQQQPQYTQQQQQFSQFQQPQQQQLQQSFQQMPQQQQLQQQQPSPAFAVNASAWTTTGQDQYAAQPQQSAGSPAMGRMVGSAPQTQKETSTGIGRPAYRWALSGNQQMQPWVPPAQVWYQQNGVTIGGTFARREGRMLLELQIQNGTNQPMRDLAVSFGRNKFTLGPAIPRLSPSTVPPGGTVEASVQLRVDADTGSPSNPPNLIPITLSHSLSSHPFTALLPIHVLFTEQGLVDQSKWLKMWTEAGASEWACPLQGMRFSGVDELRGRLGVNNVFVVAQRIVNGVHFFYASMALPDHPTTVFVAEISLDERLSDGKLSVKIPGKSTDEAGEIVGAVFESVGRMMVGQ</sequence>
<feature type="region of interest" description="Disordered" evidence="1">
    <location>
        <begin position="1"/>
        <end position="38"/>
    </location>
</feature>
<dbReference type="InterPro" id="IPR012295">
    <property type="entry name" value="TBP_dom_sf"/>
</dbReference>
<dbReference type="OrthoDB" id="2147315at2759"/>
<dbReference type="STRING" id="1344416.A0A139A0S8"/>
<organism evidence="2 3">
    <name type="scientific">Gonapodya prolifera (strain JEL478)</name>
    <name type="common">Monoblepharis prolifera</name>
    <dbReference type="NCBI Taxonomy" id="1344416"/>
    <lineage>
        <taxon>Eukaryota</taxon>
        <taxon>Fungi</taxon>
        <taxon>Fungi incertae sedis</taxon>
        <taxon>Chytridiomycota</taxon>
        <taxon>Chytridiomycota incertae sedis</taxon>
        <taxon>Monoblepharidomycetes</taxon>
        <taxon>Monoblepharidales</taxon>
        <taxon>Gonapodyaceae</taxon>
        <taxon>Gonapodya</taxon>
    </lineage>
</organism>
<dbReference type="GO" id="GO:0006886">
    <property type="term" value="P:intracellular protein transport"/>
    <property type="evidence" value="ECO:0007669"/>
    <property type="project" value="InterPro"/>
</dbReference>
<proteinExistence type="predicted"/>
<dbReference type="InterPro" id="IPR009028">
    <property type="entry name" value="Coatomer/calthrin_app_sub_C"/>
</dbReference>
<dbReference type="SUPFAM" id="SSF49348">
    <property type="entry name" value="Clathrin adaptor appendage domain"/>
    <property type="match status" value="1"/>
</dbReference>
<dbReference type="Gene3D" id="2.60.40.1150">
    <property type="match status" value="1"/>
</dbReference>
<dbReference type="EMBL" id="KQ965827">
    <property type="protein sequence ID" value="KXS10387.1"/>
    <property type="molecule type" value="Genomic_DNA"/>
</dbReference>
<name>A0A139A0S8_GONPJ</name>
<evidence type="ECO:0008006" key="4">
    <source>
        <dbReference type="Google" id="ProtNLM"/>
    </source>
</evidence>
<keyword evidence="3" id="KW-1185">Reference proteome</keyword>